<feature type="active site" description="Tele-AMP-histidine intermediate" evidence="1">
    <location>
        <position position="93"/>
    </location>
</feature>
<sequence length="142" mass="15286">MPTLFTKIIEGDLPGRFVWEDDVCVAFLTINPLTPGHTLVVPREEVDHWLDAPAALRSHLFEVSHTIGRAIEAAWAPTKVGLMIAGLEVPHLHIHLAGIDTLEDLSFANVDPAPGAEALDEACARLRAALRDLDAGGVSDRG</sequence>
<dbReference type="PANTHER" id="PTHR46648">
    <property type="entry name" value="HIT FAMILY PROTEIN 1"/>
    <property type="match status" value="1"/>
</dbReference>
<accession>A0A346XVS6</accession>
<feature type="domain" description="HIT" evidence="4">
    <location>
        <begin position="4"/>
        <end position="107"/>
    </location>
</feature>
<protein>
    <submittedName>
        <fullName evidence="5">HIT family protein</fullName>
    </submittedName>
</protein>
<dbReference type="KEGG" id="euz:DVS28_a1631"/>
<evidence type="ECO:0000259" key="4">
    <source>
        <dbReference type="PROSITE" id="PS51084"/>
    </source>
</evidence>
<evidence type="ECO:0000313" key="6">
    <source>
        <dbReference type="Proteomes" id="UP000264006"/>
    </source>
</evidence>
<dbReference type="PROSITE" id="PS51084">
    <property type="entry name" value="HIT_2"/>
    <property type="match status" value="1"/>
</dbReference>
<gene>
    <name evidence="5" type="ORF">DVS28_a1631</name>
</gene>
<dbReference type="InterPro" id="IPR001310">
    <property type="entry name" value="Histidine_triad_HIT"/>
</dbReference>
<dbReference type="SUPFAM" id="SSF54197">
    <property type="entry name" value="HIT-like"/>
    <property type="match status" value="1"/>
</dbReference>
<dbReference type="InterPro" id="IPR011146">
    <property type="entry name" value="HIT-like"/>
</dbReference>
<dbReference type="GO" id="GO:0003824">
    <property type="term" value="F:catalytic activity"/>
    <property type="evidence" value="ECO:0007669"/>
    <property type="project" value="InterPro"/>
</dbReference>
<dbReference type="AlphaFoldDB" id="A0A346XVS6"/>
<dbReference type="RefSeq" id="WP_114591001.1">
    <property type="nucleotide sequence ID" value="NZ_CP031165.1"/>
</dbReference>
<proteinExistence type="predicted"/>
<dbReference type="Gene3D" id="3.30.428.10">
    <property type="entry name" value="HIT-like"/>
    <property type="match status" value="1"/>
</dbReference>
<reference evidence="5 6" key="1">
    <citation type="submission" date="2018-09" db="EMBL/GenBank/DDBJ databases">
        <title>Complete genome sequence of Euzebya sp. DY32-46 isolated from seawater of Pacific Ocean.</title>
        <authorList>
            <person name="Xu L."/>
            <person name="Wu Y.-H."/>
            <person name="Xu X.-W."/>
        </authorList>
    </citation>
    <scope>NUCLEOTIDE SEQUENCE [LARGE SCALE GENOMIC DNA]</scope>
    <source>
        <strain evidence="5 6">DY32-46</strain>
    </source>
</reference>
<keyword evidence="6" id="KW-1185">Reference proteome</keyword>
<evidence type="ECO:0000256" key="1">
    <source>
        <dbReference type="PIRSR" id="PIRSR601310-1"/>
    </source>
</evidence>
<dbReference type="GO" id="GO:0009117">
    <property type="term" value="P:nucleotide metabolic process"/>
    <property type="evidence" value="ECO:0007669"/>
    <property type="project" value="TreeGrafter"/>
</dbReference>
<feature type="short sequence motif" description="Histidine triad motif" evidence="2 3">
    <location>
        <begin position="91"/>
        <end position="95"/>
    </location>
</feature>
<dbReference type="OrthoDB" id="9784774at2"/>
<evidence type="ECO:0000313" key="5">
    <source>
        <dbReference type="EMBL" id="AXV06323.1"/>
    </source>
</evidence>
<dbReference type="InterPro" id="IPR036265">
    <property type="entry name" value="HIT-like_sf"/>
</dbReference>
<dbReference type="PRINTS" id="PR00332">
    <property type="entry name" value="HISTRIAD"/>
</dbReference>
<organism evidence="5 6">
    <name type="scientific">Euzebya pacifica</name>
    <dbReference type="NCBI Taxonomy" id="1608957"/>
    <lineage>
        <taxon>Bacteria</taxon>
        <taxon>Bacillati</taxon>
        <taxon>Actinomycetota</taxon>
        <taxon>Nitriliruptoria</taxon>
        <taxon>Euzebyales</taxon>
    </lineage>
</organism>
<evidence type="ECO:0000256" key="3">
    <source>
        <dbReference type="PROSITE-ProRule" id="PRU00464"/>
    </source>
</evidence>
<dbReference type="Proteomes" id="UP000264006">
    <property type="component" value="Chromosome"/>
</dbReference>
<name>A0A346XVS6_9ACTN</name>
<dbReference type="PANTHER" id="PTHR46648:SF1">
    <property type="entry name" value="ADENOSINE 5'-MONOPHOSPHORAMIDASE HNT1"/>
    <property type="match status" value="1"/>
</dbReference>
<evidence type="ECO:0000256" key="2">
    <source>
        <dbReference type="PIRSR" id="PIRSR601310-3"/>
    </source>
</evidence>
<dbReference type="Pfam" id="PF01230">
    <property type="entry name" value="HIT"/>
    <property type="match status" value="1"/>
</dbReference>
<dbReference type="EMBL" id="CP031165">
    <property type="protein sequence ID" value="AXV06323.1"/>
    <property type="molecule type" value="Genomic_DNA"/>
</dbReference>